<reference evidence="7 8" key="1">
    <citation type="journal article" date="2021" name="Arch. Microbiol.">
        <title>Thalassobius aquimarinus sp. nov., isolated from the Sea of Japan seashore.</title>
        <authorList>
            <person name="Kurilenko V.V."/>
            <person name="Romanenko L.A."/>
            <person name="Chernysheva N.Y."/>
            <person name="Velansky P.V."/>
            <person name="Tekutyeva L.A."/>
            <person name="Isaeva M.P."/>
            <person name="Mikhailov V.V."/>
        </authorList>
    </citation>
    <scope>NUCLEOTIDE SEQUENCE [LARGE SCALE GENOMIC DNA]</scope>
    <source>
        <strain evidence="7 8">KMM 8518</strain>
    </source>
</reference>
<feature type="transmembrane region" description="Helical" evidence="5">
    <location>
        <begin position="421"/>
        <end position="438"/>
    </location>
</feature>
<sequence>MSVRGPEWPPPGGAGFFPGGAMSAPAPATGSLPVYFATLYLALLAVPALIDLPGGAPLALVVMLVGLPIWYEAARARRTPFDAAANRAITVVLACAGFLIVWSLLSTFGAAQPLRASRYLSTLASGFAIYLLVRGTVTRQRVARYVDIVAGTLALTAIVSLLAYDIAPLHQIVFKGTDRAAGLFKNPNQFGMAISTSIPAAMALLLSGRRRRLFRLLCLFLMLLGLVASGSKTNLLLAWGAINAMLLGYAVIAHSGVKRIGMMTLYLACSAALTGLGVLALNFLNPRALGLLTQFFNSQQELDSLTTRGFLWSYSIDQFLADPFLGQGASQRIDIFYREADVSHSHNVLLDYMRTLGAPGLLPVTVMIGTVVLLCLWSMAGSLRRTGAAPSARLICFGLSLSPLIYVAANMSSDSFGPSTSPYFWLFAYLSFAARRLLSSPNAGKRLMPYRHHADRRRSQPSEGP</sequence>
<feature type="transmembrane region" description="Helical" evidence="5">
    <location>
        <begin position="236"/>
        <end position="253"/>
    </location>
</feature>
<dbReference type="PANTHER" id="PTHR37422:SF13">
    <property type="entry name" value="LIPOPOLYSACCHARIDE BIOSYNTHESIS PROTEIN PA4999-RELATED"/>
    <property type="match status" value="1"/>
</dbReference>
<feature type="transmembrane region" description="Helical" evidence="5">
    <location>
        <begin position="116"/>
        <end position="133"/>
    </location>
</feature>
<feature type="transmembrane region" description="Helical" evidence="5">
    <location>
        <begin position="392"/>
        <end position="409"/>
    </location>
</feature>
<feature type="transmembrane region" description="Helical" evidence="5">
    <location>
        <begin position="265"/>
        <end position="284"/>
    </location>
</feature>
<evidence type="ECO:0000256" key="3">
    <source>
        <dbReference type="ARBA" id="ARBA00022989"/>
    </source>
</evidence>
<protein>
    <submittedName>
        <fullName evidence="7">O-antigen ligase family protein</fullName>
    </submittedName>
</protein>
<dbReference type="PANTHER" id="PTHR37422">
    <property type="entry name" value="TEICHURONIC ACID BIOSYNTHESIS PROTEIN TUAE"/>
    <property type="match status" value="1"/>
</dbReference>
<feature type="transmembrane region" description="Helical" evidence="5">
    <location>
        <begin position="56"/>
        <end position="73"/>
    </location>
</feature>
<dbReference type="Pfam" id="PF04932">
    <property type="entry name" value="Wzy_C"/>
    <property type="match status" value="1"/>
</dbReference>
<dbReference type="GO" id="GO:0016874">
    <property type="term" value="F:ligase activity"/>
    <property type="evidence" value="ECO:0007669"/>
    <property type="project" value="UniProtKB-KW"/>
</dbReference>
<feature type="transmembrane region" description="Helical" evidence="5">
    <location>
        <begin position="360"/>
        <end position="380"/>
    </location>
</feature>
<gene>
    <name evidence="7" type="ORF">IT775_03835</name>
</gene>
<evidence type="ECO:0000313" key="8">
    <source>
        <dbReference type="Proteomes" id="UP001195941"/>
    </source>
</evidence>
<accession>A0ABS5HMS3</accession>
<comment type="subcellular location">
    <subcellularLocation>
        <location evidence="1">Membrane</location>
        <topology evidence="1">Multi-pass membrane protein</topology>
    </subcellularLocation>
</comment>
<keyword evidence="8" id="KW-1185">Reference proteome</keyword>
<evidence type="ECO:0000313" key="7">
    <source>
        <dbReference type="EMBL" id="MBR9650255.1"/>
    </source>
</evidence>
<evidence type="ECO:0000259" key="6">
    <source>
        <dbReference type="Pfam" id="PF04932"/>
    </source>
</evidence>
<evidence type="ECO:0000256" key="2">
    <source>
        <dbReference type="ARBA" id="ARBA00022692"/>
    </source>
</evidence>
<feature type="transmembrane region" description="Helical" evidence="5">
    <location>
        <begin position="213"/>
        <end position="230"/>
    </location>
</feature>
<feature type="domain" description="O-antigen ligase-related" evidence="6">
    <location>
        <begin position="218"/>
        <end position="362"/>
    </location>
</feature>
<keyword evidence="3 5" id="KW-1133">Transmembrane helix</keyword>
<feature type="transmembrane region" description="Helical" evidence="5">
    <location>
        <begin position="187"/>
        <end position="206"/>
    </location>
</feature>
<evidence type="ECO:0000256" key="5">
    <source>
        <dbReference type="SAM" id="Phobius"/>
    </source>
</evidence>
<comment type="caution">
    <text evidence="7">The sequence shown here is derived from an EMBL/GenBank/DDBJ whole genome shotgun (WGS) entry which is preliminary data.</text>
</comment>
<keyword evidence="4 5" id="KW-0472">Membrane</keyword>
<evidence type="ECO:0000256" key="1">
    <source>
        <dbReference type="ARBA" id="ARBA00004141"/>
    </source>
</evidence>
<dbReference type="RefSeq" id="WP_212699758.1">
    <property type="nucleotide sequence ID" value="NZ_JADMKU010000002.1"/>
</dbReference>
<keyword evidence="2 5" id="KW-0812">Transmembrane</keyword>
<feature type="transmembrane region" description="Helical" evidence="5">
    <location>
        <begin position="145"/>
        <end position="167"/>
    </location>
</feature>
<feature type="transmembrane region" description="Helical" evidence="5">
    <location>
        <begin position="85"/>
        <end position="104"/>
    </location>
</feature>
<organism evidence="7 8">
    <name type="scientific">Thalassovita aquimarina</name>
    <dbReference type="NCBI Taxonomy" id="2785917"/>
    <lineage>
        <taxon>Bacteria</taxon>
        <taxon>Pseudomonadati</taxon>
        <taxon>Pseudomonadota</taxon>
        <taxon>Alphaproteobacteria</taxon>
        <taxon>Rhodobacterales</taxon>
        <taxon>Roseobacteraceae</taxon>
        <taxon>Thalassovita</taxon>
    </lineage>
</organism>
<evidence type="ECO:0000256" key="4">
    <source>
        <dbReference type="ARBA" id="ARBA00023136"/>
    </source>
</evidence>
<dbReference type="InterPro" id="IPR051533">
    <property type="entry name" value="WaaL-like"/>
</dbReference>
<name>A0ABS5HMS3_9RHOB</name>
<dbReference type="Proteomes" id="UP001195941">
    <property type="component" value="Unassembled WGS sequence"/>
</dbReference>
<dbReference type="EMBL" id="JADMKU010000002">
    <property type="protein sequence ID" value="MBR9650255.1"/>
    <property type="molecule type" value="Genomic_DNA"/>
</dbReference>
<keyword evidence="7" id="KW-0436">Ligase</keyword>
<proteinExistence type="predicted"/>
<dbReference type="InterPro" id="IPR007016">
    <property type="entry name" value="O-antigen_ligase-rel_domated"/>
</dbReference>